<name>A0AAC9F0Q6_FUSNP</name>
<evidence type="ECO:0000313" key="1">
    <source>
        <dbReference type="EMBL" id="ALM95442.1"/>
    </source>
</evidence>
<reference evidence="1 2" key="1">
    <citation type="submission" date="2015-11" db="EMBL/GenBank/DDBJ databases">
        <authorList>
            <person name="Kook J.-K."/>
            <person name="Park S.-N."/>
            <person name="Lim Y.K."/>
            <person name="Jo E."/>
        </authorList>
    </citation>
    <scope>NUCLEOTIDE SEQUENCE [LARGE SCALE GENOMIC DNA]</scope>
    <source>
        <strain evidence="1 2">ChDC F306</strain>
        <plasmid evidence="1 2">unnamed2</plasmid>
    </source>
</reference>
<accession>A0AAC9F0Q6</accession>
<dbReference type="AlphaFoldDB" id="A0AAC9F0Q6"/>
<proteinExistence type="predicted"/>
<evidence type="ECO:0000313" key="2">
    <source>
        <dbReference type="Proteomes" id="UP000067061"/>
    </source>
</evidence>
<gene>
    <name evidence="1" type="ORF">RO02_12610</name>
</gene>
<organism evidence="1 2">
    <name type="scientific">Fusobacterium nucleatum subsp. polymorphum</name>
    <name type="common">Fusobacterium polymorphum</name>
    <dbReference type="NCBI Taxonomy" id="76857"/>
    <lineage>
        <taxon>Bacteria</taxon>
        <taxon>Fusobacteriati</taxon>
        <taxon>Fusobacteriota</taxon>
        <taxon>Fusobacteriia</taxon>
        <taxon>Fusobacteriales</taxon>
        <taxon>Fusobacteriaceae</taxon>
        <taxon>Fusobacterium</taxon>
    </lineage>
</organism>
<keyword evidence="1" id="KW-0614">Plasmid</keyword>
<geneLocation type="plasmid" evidence="1 2">
    <name>unnamed2</name>
</geneLocation>
<dbReference type="EMBL" id="CP013123">
    <property type="protein sequence ID" value="ALM95442.1"/>
    <property type="molecule type" value="Genomic_DNA"/>
</dbReference>
<dbReference type="RefSeq" id="WP_060496908.1">
    <property type="nucleotide sequence ID" value="NZ_CP013123.1"/>
</dbReference>
<protein>
    <submittedName>
        <fullName evidence="1">Uncharacterized protein</fullName>
    </submittedName>
</protein>
<dbReference type="Proteomes" id="UP000067061">
    <property type="component" value="Plasmid unnamed2"/>
</dbReference>
<sequence length="72" mass="8713">MKVSKEDLKQLFEQRSEEYLSAFNVTLQRLKEKTYNLFDEKNDPMILEKYLEFIYGLNSDISKMIEKEELIN</sequence>